<evidence type="ECO:0000313" key="1">
    <source>
        <dbReference type="EMBL" id="KAI3795183.1"/>
    </source>
</evidence>
<proteinExistence type="predicted"/>
<name>A0ACB9HIP6_9ASTR</name>
<dbReference type="Proteomes" id="UP001056120">
    <property type="component" value="Linkage Group LG12"/>
</dbReference>
<reference evidence="2" key="1">
    <citation type="journal article" date="2022" name="Mol. Ecol. Resour.">
        <title>The genomes of chicory, endive, great burdock and yacon provide insights into Asteraceae palaeo-polyploidization history and plant inulin production.</title>
        <authorList>
            <person name="Fan W."/>
            <person name="Wang S."/>
            <person name="Wang H."/>
            <person name="Wang A."/>
            <person name="Jiang F."/>
            <person name="Liu H."/>
            <person name="Zhao H."/>
            <person name="Xu D."/>
            <person name="Zhang Y."/>
        </authorList>
    </citation>
    <scope>NUCLEOTIDE SEQUENCE [LARGE SCALE GENOMIC DNA]</scope>
    <source>
        <strain evidence="2">cv. Yunnan</strain>
    </source>
</reference>
<gene>
    <name evidence="1" type="ORF">L1987_37832</name>
</gene>
<protein>
    <submittedName>
        <fullName evidence="1">Uncharacterized protein</fullName>
    </submittedName>
</protein>
<evidence type="ECO:0000313" key="2">
    <source>
        <dbReference type="Proteomes" id="UP001056120"/>
    </source>
</evidence>
<keyword evidence="2" id="KW-1185">Reference proteome</keyword>
<comment type="caution">
    <text evidence="1">The sequence shown here is derived from an EMBL/GenBank/DDBJ whole genome shotgun (WGS) entry which is preliminary data.</text>
</comment>
<reference evidence="1 2" key="2">
    <citation type="journal article" date="2022" name="Mol. Ecol. Resour.">
        <title>The genomes of chicory, endive, great burdock and yacon provide insights into Asteraceae paleo-polyploidization history and plant inulin production.</title>
        <authorList>
            <person name="Fan W."/>
            <person name="Wang S."/>
            <person name="Wang H."/>
            <person name="Wang A."/>
            <person name="Jiang F."/>
            <person name="Liu H."/>
            <person name="Zhao H."/>
            <person name="Xu D."/>
            <person name="Zhang Y."/>
        </authorList>
    </citation>
    <scope>NUCLEOTIDE SEQUENCE [LARGE SCALE GENOMIC DNA]</scope>
    <source>
        <strain evidence="2">cv. Yunnan</strain>
        <tissue evidence="1">Leaves</tissue>
    </source>
</reference>
<dbReference type="EMBL" id="CM042029">
    <property type="protein sequence ID" value="KAI3795183.1"/>
    <property type="molecule type" value="Genomic_DNA"/>
</dbReference>
<accession>A0ACB9HIP6</accession>
<organism evidence="1 2">
    <name type="scientific">Smallanthus sonchifolius</name>
    <dbReference type="NCBI Taxonomy" id="185202"/>
    <lineage>
        <taxon>Eukaryota</taxon>
        <taxon>Viridiplantae</taxon>
        <taxon>Streptophyta</taxon>
        <taxon>Embryophyta</taxon>
        <taxon>Tracheophyta</taxon>
        <taxon>Spermatophyta</taxon>
        <taxon>Magnoliopsida</taxon>
        <taxon>eudicotyledons</taxon>
        <taxon>Gunneridae</taxon>
        <taxon>Pentapetalae</taxon>
        <taxon>asterids</taxon>
        <taxon>campanulids</taxon>
        <taxon>Asterales</taxon>
        <taxon>Asteraceae</taxon>
        <taxon>Asteroideae</taxon>
        <taxon>Heliantheae alliance</taxon>
        <taxon>Millerieae</taxon>
        <taxon>Smallanthus</taxon>
    </lineage>
</organism>
<sequence>MEKFHLSRWQTKRERGQAWNAKVSELYGGRRERRGRRRPSVVHKGGDACKGGADGGKQLDRDVARVVTAAGVYRGGTTTEDGRLQAVSAIRRHNDSRCSTMGINGARVMIVTAGTTMGHGDGRMFIGMVYDERNGAGGGAWMNSGSW</sequence>